<accession>A0A2W4BHB3</accession>
<keyword evidence="2" id="KW-1185">Reference proteome</keyword>
<feature type="non-terminal residue" evidence="1">
    <location>
        <position position="273"/>
    </location>
</feature>
<sequence length="273" mass="31788">MVGIVYASKFIAGSNQTFQKYIDYIDRSEAVRTSHVQDFNMIDFDGYNHYMGNPEKTSALFSSSTNVLTNSQKQELKQQFVQAQKNDSVMWQDVISFDNQWLEKYGLYDPGANTLDESRIMDSVRSSMKQILEQEGMSQSAIWSGAIHYNTDNFHVHIAIVEPEPTREYGTFRNKKTGQTYTARRGYRSQTYLSDFRSKVANHLINRDHTLGKLNELIRHKIGSKEIQFTKLPDRHLKAQIASIHTRLPRDMRQWKYNMNGLQEVRPQINTFI</sequence>
<comment type="caution">
    <text evidence="1">The sequence shown here is derived from an EMBL/GenBank/DDBJ whole genome shotgun (WGS) entry which is preliminary data.</text>
</comment>
<dbReference type="EMBL" id="PIEU01000103">
    <property type="protein sequence ID" value="PZL71579.1"/>
    <property type="molecule type" value="Genomic_DNA"/>
</dbReference>
<dbReference type="InterPro" id="IPR048101">
    <property type="entry name" value="MobP2"/>
</dbReference>
<protein>
    <submittedName>
        <fullName evidence="1">Uncharacterized protein</fullName>
    </submittedName>
</protein>
<gene>
    <name evidence="1" type="ORF">CI088_12110</name>
</gene>
<evidence type="ECO:0000313" key="2">
    <source>
        <dbReference type="Proteomes" id="UP000249828"/>
    </source>
</evidence>
<name>A0A2W4BHB3_9ENTE</name>
<dbReference type="NCBIfam" id="NF041498">
    <property type="entry name" value="MobP2"/>
    <property type="match status" value="1"/>
</dbReference>
<reference evidence="1 2" key="1">
    <citation type="submission" date="2017-11" db="EMBL/GenBank/DDBJ databases">
        <title>Draft genome sequence of Enterococcus plantarum TRW2 strain isolated from lettuce.</title>
        <authorList>
            <person name="Kim E.B."/>
            <person name="Marco M.L."/>
            <person name="Williams T.R."/>
            <person name="You I.H."/>
        </authorList>
    </citation>
    <scope>NUCLEOTIDE SEQUENCE [LARGE SCALE GENOMIC DNA]</scope>
    <source>
        <strain evidence="1 2">TRW2</strain>
    </source>
</reference>
<dbReference type="InterPro" id="IPR041073">
    <property type="entry name" value="MobL"/>
</dbReference>
<evidence type="ECO:0000313" key="1">
    <source>
        <dbReference type="EMBL" id="PZL71579.1"/>
    </source>
</evidence>
<dbReference type="Proteomes" id="UP000249828">
    <property type="component" value="Unassembled WGS sequence"/>
</dbReference>
<dbReference type="AlphaFoldDB" id="A0A2W4BHB3"/>
<dbReference type="Pfam" id="PF18555">
    <property type="entry name" value="MobL"/>
    <property type="match status" value="1"/>
</dbReference>
<proteinExistence type="predicted"/>
<dbReference type="RefSeq" id="WP_111248384.1">
    <property type="nucleotide sequence ID" value="NZ_PIEU01000103.1"/>
</dbReference>
<organism evidence="1 2">
    <name type="scientific">Enterococcus plantarum</name>
    <dbReference type="NCBI Taxonomy" id="1077675"/>
    <lineage>
        <taxon>Bacteria</taxon>
        <taxon>Bacillati</taxon>
        <taxon>Bacillota</taxon>
        <taxon>Bacilli</taxon>
        <taxon>Lactobacillales</taxon>
        <taxon>Enterococcaceae</taxon>
        <taxon>Enterococcus</taxon>
    </lineage>
</organism>